<dbReference type="Gene3D" id="2.40.50.140">
    <property type="entry name" value="Nucleic acid-binding proteins"/>
    <property type="match status" value="1"/>
</dbReference>
<evidence type="ECO:0000313" key="3">
    <source>
        <dbReference type="Proteomes" id="UP001499924"/>
    </source>
</evidence>
<reference evidence="3" key="1">
    <citation type="journal article" date="2019" name="Int. J. Syst. Evol. Microbiol.">
        <title>The Global Catalogue of Microorganisms (GCM) 10K type strain sequencing project: providing services to taxonomists for standard genome sequencing and annotation.</title>
        <authorList>
            <consortium name="The Broad Institute Genomics Platform"/>
            <consortium name="The Broad Institute Genome Sequencing Center for Infectious Disease"/>
            <person name="Wu L."/>
            <person name="Ma J."/>
        </authorList>
    </citation>
    <scope>NUCLEOTIDE SEQUENCE [LARGE SCALE GENOMIC DNA]</scope>
    <source>
        <strain evidence="3">JCM 15614</strain>
    </source>
</reference>
<organism evidence="2 3">
    <name type="scientific">Blastococcus jejuensis</name>
    <dbReference type="NCBI Taxonomy" id="351224"/>
    <lineage>
        <taxon>Bacteria</taxon>
        <taxon>Bacillati</taxon>
        <taxon>Actinomycetota</taxon>
        <taxon>Actinomycetes</taxon>
        <taxon>Geodermatophilales</taxon>
        <taxon>Geodermatophilaceae</taxon>
        <taxon>Blastococcus</taxon>
    </lineage>
</organism>
<feature type="transmembrane region" description="Helical" evidence="1">
    <location>
        <begin position="46"/>
        <end position="66"/>
    </location>
</feature>
<keyword evidence="1" id="KW-1133">Transmembrane helix</keyword>
<dbReference type="RefSeq" id="WP_344690194.1">
    <property type="nucleotide sequence ID" value="NZ_BAAAVV010000009.1"/>
</dbReference>
<comment type="caution">
    <text evidence="2">The sequence shown here is derived from an EMBL/GenBank/DDBJ whole genome shotgun (WGS) entry which is preliminary data.</text>
</comment>
<feature type="transmembrane region" description="Helical" evidence="1">
    <location>
        <begin position="72"/>
        <end position="94"/>
    </location>
</feature>
<proteinExistence type="predicted"/>
<sequence>MDPTAVTFLVIGGIGVAVLVLSLVVGELGDLGIGSADADGPFSVPAIAALVGGVGFGGAAASALLPDALPDVLGVLLAVLVGLAVAVPLAWAAIRLSRALKDMPTAETLTRHHLVGAQGVVVSAVPSPGFGEVRLAVAGQQLKLSARSDVPLPTGTPVYVVDAISDTAVEVVSTAPDQPRALPDSGGTPS</sequence>
<keyword evidence="3" id="KW-1185">Reference proteome</keyword>
<dbReference type="Proteomes" id="UP001499924">
    <property type="component" value="Unassembled WGS sequence"/>
</dbReference>
<evidence type="ECO:0000313" key="2">
    <source>
        <dbReference type="EMBL" id="GAA3177483.1"/>
    </source>
</evidence>
<gene>
    <name evidence="2" type="ORF">GCM10010531_34060</name>
</gene>
<dbReference type="InterPro" id="IPR012340">
    <property type="entry name" value="NA-bd_OB-fold"/>
</dbReference>
<name>A0ABP6PFW3_9ACTN</name>
<keyword evidence="1" id="KW-0812">Transmembrane</keyword>
<evidence type="ECO:0000256" key="1">
    <source>
        <dbReference type="SAM" id="Phobius"/>
    </source>
</evidence>
<keyword evidence="1" id="KW-0472">Membrane</keyword>
<accession>A0ABP6PFW3</accession>
<feature type="transmembrane region" description="Helical" evidence="1">
    <location>
        <begin position="6"/>
        <end position="25"/>
    </location>
</feature>
<evidence type="ECO:0008006" key="4">
    <source>
        <dbReference type="Google" id="ProtNLM"/>
    </source>
</evidence>
<protein>
    <recommendedName>
        <fullName evidence="4">NfeD-like C-terminal domain-containing protein</fullName>
    </recommendedName>
</protein>
<dbReference type="EMBL" id="BAAAVV010000009">
    <property type="protein sequence ID" value="GAA3177483.1"/>
    <property type="molecule type" value="Genomic_DNA"/>
</dbReference>